<evidence type="ECO:0000313" key="2">
    <source>
        <dbReference type="EMBL" id="KAL1499220.1"/>
    </source>
</evidence>
<sequence length="517" mass="56264">MMSGRWAHPTYVAPPSAGATAVQEALERLPRFGRLELPEPNLHLQFHSSSLNVSDKHDIEFDGRGATLWFTPGHGVQLLDCTNVSISNLSIMYTTPTYSQSRVVAINSSSSSFVVEMDHGFPPPDPRSWGSCLYPSCETNVLFFNPHSRKLLSPQIVDWLANSTRLSNTSYLLSLAFGEAFKQPAWNRSQFGVGTVVAVKSRIGYVTYHLRNTSMIRTSSLKIGGSGNMAVWELGGGGGNSYRALTVVPGLDEQYLASNFDGFHSEDVVRAPSIVSSRFEHVGDDFFNFQNSISVVLANYGNGTVVVADDSFNSTYGRSLPSGVEIDFFEPSRSVWRAEALHKTTTSSSSRALCPNDWLDLVGNISIAFEARYGWELTTFLSSGSTLVWAVDLAASPPVKVGYTSFMQVHTTVGALVQGNVFIDGASRVGAMNAPDSIVKGNYFEATKNGGILTSAEISWLSGNLGLHDVTIEANVFNASCQNYLANYPYVQCTNNTDPIFNPSGARNIRVHDNLVV</sequence>
<organism evidence="1 3">
    <name type="scientific">Prymnesium parvum</name>
    <name type="common">Toxic golden alga</name>
    <dbReference type="NCBI Taxonomy" id="97485"/>
    <lineage>
        <taxon>Eukaryota</taxon>
        <taxon>Haptista</taxon>
        <taxon>Haptophyta</taxon>
        <taxon>Prymnesiophyceae</taxon>
        <taxon>Prymnesiales</taxon>
        <taxon>Prymnesiaceae</taxon>
        <taxon>Prymnesium</taxon>
    </lineage>
</organism>
<evidence type="ECO:0000313" key="3">
    <source>
        <dbReference type="Proteomes" id="UP001515480"/>
    </source>
</evidence>
<dbReference type="EMBL" id="JBGBPQ010000026">
    <property type="protein sequence ID" value="KAL1499220.1"/>
    <property type="molecule type" value="Genomic_DNA"/>
</dbReference>
<proteinExistence type="predicted"/>
<name>A0AB34IJG6_PRYPA</name>
<dbReference type="SUPFAM" id="SSF51126">
    <property type="entry name" value="Pectin lyase-like"/>
    <property type="match status" value="1"/>
</dbReference>
<keyword evidence="3" id="KW-1185">Reference proteome</keyword>
<accession>A0AB34IJG6</accession>
<comment type="caution">
    <text evidence="1">The sequence shown here is derived from an EMBL/GenBank/DDBJ whole genome shotgun (WGS) entry which is preliminary data.</text>
</comment>
<dbReference type="EMBL" id="JBGBPQ010000026">
    <property type="protein sequence ID" value="KAL1499217.1"/>
    <property type="molecule type" value="Genomic_DNA"/>
</dbReference>
<evidence type="ECO:0000313" key="1">
    <source>
        <dbReference type="EMBL" id="KAL1499217.1"/>
    </source>
</evidence>
<gene>
    <name evidence="1" type="ORF">AB1Y20_013724</name>
    <name evidence="2" type="ORF">AB1Y20_013727</name>
</gene>
<dbReference type="AlphaFoldDB" id="A0AB34IJG6"/>
<reference evidence="1 3" key="1">
    <citation type="journal article" date="2024" name="Science">
        <title>Giant polyketide synthase enzymes in the biosynthesis of giant marine polyether toxins.</title>
        <authorList>
            <person name="Fallon T.R."/>
            <person name="Shende V.V."/>
            <person name="Wierzbicki I.H."/>
            <person name="Pendleton A.L."/>
            <person name="Watervoot N.F."/>
            <person name="Auber R.P."/>
            <person name="Gonzalez D.J."/>
            <person name="Wisecaver J.H."/>
            <person name="Moore B.S."/>
        </authorList>
    </citation>
    <scope>NUCLEOTIDE SEQUENCE [LARGE SCALE GENOMIC DNA]</scope>
    <source>
        <strain evidence="1 3">12B1</strain>
    </source>
</reference>
<dbReference type="InterPro" id="IPR011050">
    <property type="entry name" value="Pectin_lyase_fold/virulence"/>
</dbReference>
<dbReference type="Proteomes" id="UP001515480">
    <property type="component" value="Unassembled WGS sequence"/>
</dbReference>
<protein>
    <submittedName>
        <fullName evidence="1">Uncharacterized protein</fullName>
    </submittedName>
</protein>